<proteinExistence type="predicted"/>
<accession>A0A834IZC1</accession>
<protein>
    <submittedName>
        <fullName evidence="1">Uncharacterized protein</fullName>
    </submittedName>
</protein>
<sequence length="88" mass="9531">MGLCKRSRSQETNSLNARPIFDGVVWEPHYSNGGGIDLGGSSVCSLCRVATIFPNHLGERYFGRLAVIADFERDIARAPSTGGFSALR</sequence>
<comment type="caution">
    <text evidence="1">The sequence shown here is derived from an EMBL/GenBank/DDBJ whole genome shotgun (WGS) entry which is preliminary data.</text>
</comment>
<name>A0A834IZC1_RHYFE</name>
<evidence type="ECO:0000313" key="2">
    <source>
        <dbReference type="Proteomes" id="UP000625711"/>
    </source>
</evidence>
<dbReference type="Proteomes" id="UP000625711">
    <property type="component" value="Unassembled WGS sequence"/>
</dbReference>
<organism evidence="1 2">
    <name type="scientific">Rhynchophorus ferrugineus</name>
    <name type="common">Red palm weevil</name>
    <name type="synonym">Curculio ferrugineus</name>
    <dbReference type="NCBI Taxonomy" id="354439"/>
    <lineage>
        <taxon>Eukaryota</taxon>
        <taxon>Metazoa</taxon>
        <taxon>Ecdysozoa</taxon>
        <taxon>Arthropoda</taxon>
        <taxon>Hexapoda</taxon>
        <taxon>Insecta</taxon>
        <taxon>Pterygota</taxon>
        <taxon>Neoptera</taxon>
        <taxon>Endopterygota</taxon>
        <taxon>Coleoptera</taxon>
        <taxon>Polyphaga</taxon>
        <taxon>Cucujiformia</taxon>
        <taxon>Curculionidae</taxon>
        <taxon>Dryophthorinae</taxon>
        <taxon>Rhynchophorus</taxon>
    </lineage>
</organism>
<reference evidence="1" key="1">
    <citation type="submission" date="2020-08" db="EMBL/GenBank/DDBJ databases">
        <title>Genome sequencing and assembly of the red palm weevil Rhynchophorus ferrugineus.</title>
        <authorList>
            <person name="Dias G.B."/>
            <person name="Bergman C.M."/>
            <person name="Manee M."/>
        </authorList>
    </citation>
    <scope>NUCLEOTIDE SEQUENCE</scope>
    <source>
        <strain evidence="1">AA-2017</strain>
        <tissue evidence="1">Whole larva</tissue>
    </source>
</reference>
<dbReference type="AlphaFoldDB" id="A0A834IZC1"/>
<dbReference type="EMBL" id="JAACXV010000021">
    <property type="protein sequence ID" value="KAF7286808.1"/>
    <property type="molecule type" value="Genomic_DNA"/>
</dbReference>
<keyword evidence="2" id="KW-1185">Reference proteome</keyword>
<evidence type="ECO:0000313" key="1">
    <source>
        <dbReference type="EMBL" id="KAF7286808.1"/>
    </source>
</evidence>
<gene>
    <name evidence="1" type="ORF">GWI33_004213</name>
</gene>